<protein>
    <submittedName>
        <fullName evidence="2">Uncharacterized protein</fullName>
    </submittedName>
</protein>
<gene>
    <name evidence="2" type="ORF">EB796_013350</name>
</gene>
<sequence>MLMEKAREVERLRKQGKSRIHKKHVRTVTDSDKENNQGDDSRLSMEDLESDEATIGKRSSRHRSLDDSDIIVNRHSRNHSDSYLSLDDTSMSSDYPQVGGKSMRRIINSENAVQIAKRYLRKHAKSLKDAGDAWSETKRRLRTSSGKYHPLAKRYLTESESDSDVTDLADLDTAELQLRINRRMDNLLSPHKDILPTSPQSPPTLPVSSPLSQLQNLSTYDATVRLQQATQTTSPRTFPQTTQTARPSTQPQHIQTDSPQSALPYAMPYLPSYSGGAPNLSYSNPYIDNPKGDYVWGTMYDHAEKVLERKWRTYFGPSSTLSTSLRHVPFTSSTSPALKGLGSSKHYRSSISSSRPASVDISGKISEQKRWVEEFSKSLPHRAVSGAF</sequence>
<accession>A0A7J7JPT5</accession>
<evidence type="ECO:0000313" key="2">
    <source>
        <dbReference type="EMBL" id="KAF6028350.1"/>
    </source>
</evidence>
<feature type="region of interest" description="Disordered" evidence="1">
    <location>
        <begin position="1"/>
        <end position="66"/>
    </location>
</feature>
<comment type="caution">
    <text evidence="2">The sequence shown here is derived from an EMBL/GenBank/DDBJ whole genome shotgun (WGS) entry which is preliminary data.</text>
</comment>
<keyword evidence="3" id="KW-1185">Reference proteome</keyword>
<evidence type="ECO:0000313" key="3">
    <source>
        <dbReference type="Proteomes" id="UP000593567"/>
    </source>
</evidence>
<name>A0A7J7JPT5_BUGNE</name>
<organism evidence="2 3">
    <name type="scientific">Bugula neritina</name>
    <name type="common">Brown bryozoan</name>
    <name type="synonym">Sertularia neritina</name>
    <dbReference type="NCBI Taxonomy" id="10212"/>
    <lineage>
        <taxon>Eukaryota</taxon>
        <taxon>Metazoa</taxon>
        <taxon>Spiralia</taxon>
        <taxon>Lophotrochozoa</taxon>
        <taxon>Bryozoa</taxon>
        <taxon>Gymnolaemata</taxon>
        <taxon>Cheilostomatida</taxon>
        <taxon>Flustrina</taxon>
        <taxon>Buguloidea</taxon>
        <taxon>Bugulidae</taxon>
        <taxon>Bugula</taxon>
    </lineage>
</organism>
<feature type="compositionally biased region" description="Basic and acidic residues" evidence="1">
    <location>
        <begin position="27"/>
        <end position="45"/>
    </location>
</feature>
<reference evidence="2" key="1">
    <citation type="submission" date="2020-06" db="EMBL/GenBank/DDBJ databases">
        <title>Draft genome of Bugula neritina, a colonial animal packing powerful symbionts and potential medicines.</title>
        <authorList>
            <person name="Rayko M."/>
        </authorList>
    </citation>
    <scope>NUCLEOTIDE SEQUENCE [LARGE SCALE GENOMIC DNA]</scope>
    <source>
        <strain evidence="2">Kwan_BN1</strain>
    </source>
</reference>
<feature type="compositionally biased region" description="Polar residues" evidence="1">
    <location>
        <begin position="229"/>
        <end position="261"/>
    </location>
</feature>
<dbReference type="AlphaFoldDB" id="A0A7J7JPT5"/>
<proteinExistence type="predicted"/>
<dbReference type="EMBL" id="VXIV02001960">
    <property type="protein sequence ID" value="KAF6028350.1"/>
    <property type="molecule type" value="Genomic_DNA"/>
</dbReference>
<evidence type="ECO:0000256" key="1">
    <source>
        <dbReference type="SAM" id="MobiDB-lite"/>
    </source>
</evidence>
<feature type="compositionally biased region" description="Basic residues" evidence="1">
    <location>
        <begin position="14"/>
        <end position="26"/>
    </location>
</feature>
<dbReference type="Proteomes" id="UP000593567">
    <property type="component" value="Unassembled WGS sequence"/>
</dbReference>
<feature type="compositionally biased region" description="Basic and acidic residues" evidence="1">
    <location>
        <begin position="1"/>
        <end position="13"/>
    </location>
</feature>
<feature type="region of interest" description="Disordered" evidence="1">
    <location>
        <begin position="229"/>
        <end position="262"/>
    </location>
</feature>